<reference evidence="2 4" key="2">
    <citation type="submission" date="2017-10" db="EMBL/GenBank/DDBJ databases">
        <title>The new phylogeny of genus Mycobacterium.</title>
        <authorList>
            <person name="Tortoli E."/>
            <person name="Trovato A."/>
            <person name="Cirillo D.M."/>
        </authorList>
    </citation>
    <scope>NUCLEOTIDE SEQUENCE [LARGE SCALE GENOMIC DNA]</scope>
    <source>
        <strain evidence="2 4">IP141170001</strain>
    </source>
</reference>
<evidence type="ECO:0000313" key="1">
    <source>
        <dbReference type="EMBL" id="OPE56368.1"/>
    </source>
</evidence>
<dbReference type="RefSeq" id="WP_073855910.1">
    <property type="nucleotide sequence ID" value="NZ_BAAATC010000019.1"/>
</dbReference>
<dbReference type="AlphaFoldDB" id="A0A1Q4HFW1"/>
<reference evidence="1 3" key="1">
    <citation type="submission" date="2016-09" db="EMBL/GenBank/DDBJ databases">
        <title>genome sequences of unsequenced Mycobacteria.</title>
        <authorList>
            <person name="Greninger A.L."/>
            <person name="Jerome K.R."/>
            <person name="Mcnair B."/>
            <person name="Wallis C."/>
            <person name="Fang F."/>
        </authorList>
    </citation>
    <scope>NUCLEOTIDE SEQUENCE [LARGE SCALE GENOMIC DNA]</scope>
    <source>
        <strain evidence="1 3">BM1</strain>
    </source>
</reference>
<dbReference type="OrthoDB" id="9792173at2"/>
<dbReference type="Proteomes" id="UP000191039">
    <property type="component" value="Unassembled WGS sequence"/>
</dbReference>
<comment type="caution">
    <text evidence="1">The sequence shown here is derived from an EMBL/GenBank/DDBJ whole genome shotgun (WGS) entry which is preliminary data.</text>
</comment>
<dbReference type="InterPro" id="IPR029068">
    <property type="entry name" value="Glyas_Bleomycin-R_OHBP_Dase"/>
</dbReference>
<dbReference type="SUPFAM" id="SSF54593">
    <property type="entry name" value="Glyoxalase/Bleomycin resistance protein/Dihydroxybiphenyl dioxygenase"/>
    <property type="match status" value="1"/>
</dbReference>
<accession>A0A1Q4HFW1</accession>
<evidence type="ECO:0000313" key="4">
    <source>
        <dbReference type="Proteomes" id="UP000220340"/>
    </source>
</evidence>
<organism evidence="1 3">
    <name type="scientific">Mycolicibacterium diernhoferi</name>
    <dbReference type="NCBI Taxonomy" id="1801"/>
    <lineage>
        <taxon>Bacteria</taxon>
        <taxon>Bacillati</taxon>
        <taxon>Actinomycetota</taxon>
        <taxon>Actinomycetes</taxon>
        <taxon>Mycobacteriales</taxon>
        <taxon>Mycobacteriaceae</taxon>
        <taxon>Mycolicibacterium</taxon>
    </lineage>
</organism>
<dbReference type="EMBL" id="PDCR01000001">
    <property type="protein sequence ID" value="PEG56305.1"/>
    <property type="molecule type" value="Genomic_DNA"/>
</dbReference>
<dbReference type="STRING" id="1801.BRW64_09125"/>
<keyword evidence="4" id="KW-1185">Reference proteome</keyword>
<evidence type="ECO:0000313" key="3">
    <source>
        <dbReference type="Proteomes" id="UP000191039"/>
    </source>
</evidence>
<dbReference type="Pfam" id="PF13669">
    <property type="entry name" value="Glyoxalase_4"/>
    <property type="match status" value="1"/>
</dbReference>
<protein>
    <submittedName>
        <fullName evidence="1">Glyoxalase</fullName>
    </submittedName>
</protein>
<name>A0A1Q4HFW1_9MYCO</name>
<proteinExistence type="predicted"/>
<dbReference type="EMBL" id="MIJD01000001">
    <property type="protein sequence ID" value="OPE56368.1"/>
    <property type="molecule type" value="Genomic_DNA"/>
</dbReference>
<dbReference type="Gene3D" id="3.10.180.10">
    <property type="entry name" value="2,3-Dihydroxybiphenyl 1,2-Dioxygenase, domain 1"/>
    <property type="match status" value="1"/>
</dbReference>
<sequence>MPESPLTGAIRQIGYVVDDLDTAIAGWLELGVGPWFVLRRIPQRADYRGEPCEVEISIALANSGDLQLEVIQQHGDTPSIYTEFLDRRGAGFHQLAYWPVDFGETLRKVKHAGWPVVWANAEEGGVRYAYVEPPAPVATIIELMEFDEVTEGLSTFVAAAAQNWDGSDPIRAMN</sequence>
<evidence type="ECO:0000313" key="2">
    <source>
        <dbReference type="EMBL" id="PEG56305.1"/>
    </source>
</evidence>
<gene>
    <name evidence="1" type="ORF">BV510_00125</name>
    <name evidence="2" type="ORF">CRI78_00055</name>
</gene>
<dbReference type="Proteomes" id="UP000220340">
    <property type="component" value="Unassembled WGS sequence"/>
</dbReference>